<feature type="compositionally biased region" description="Acidic residues" evidence="1">
    <location>
        <begin position="39"/>
        <end position="50"/>
    </location>
</feature>
<feature type="region of interest" description="Disordered" evidence="1">
    <location>
        <begin position="37"/>
        <end position="64"/>
    </location>
</feature>
<protein>
    <submittedName>
        <fullName evidence="2">Uncharacterized protein</fullName>
    </submittedName>
</protein>
<evidence type="ECO:0000256" key="1">
    <source>
        <dbReference type="SAM" id="MobiDB-lite"/>
    </source>
</evidence>
<gene>
    <name evidence="2" type="ORF">Tci_927492</name>
</gene>
<dbReference type="EMBL" id="BKCJ011818911">
    <property type="protein sequence ID" value="GFD55523.1"/>
    <property type="molecule type" value="Genomic_DNA"/>
</dbReference>
<dbReference type="AlphaFoldDB" id="A0A699X8Q0"/>
<accession>A0A699X8Q0</accession>
<evidence type="ECO:0000313" key="2">
    <source>
        <dbReference type="EMBL" id="GFD55523.1"/>
    </source>
</evidence>
<reference evidence="2" key="1">
    <citation type="journal article" date="2019" name="Sci. Rep.">
        <title>Draft genome of Tanacetum cinerariifolium, the natural source of mosquito coil.</title>
        <authorList>
            <person name="Yamashiro T."/>
            <person name="Shiraishi A."/>
            <person name="Satake H."/>
            <person name="Nakayama K."/>
        </authorList>
    </citation>
    <scope>NUCLEOTIDE SEQUENCE</scope>
</reference>
<proteinExistence type="predicted"/>
<sequence length="64" mass="6962">MRYCSARIRLLGTRSLTAAERMETMNLFLAAGFAAPFEEGSEPDADDGELDDSHEAPEDPGEEA</sequence>
<organism evidence="2">
    <name type="scientific">Tanacetum cinerariifolium</name>
    <name type="common">Dalmatian daisy</name>
    <name type="synonym">Chrysanthemum cinerariifolium</name>
    <dbReference type="NCBI Taxonomy" id="118510"/>
    <lineage>
        <taxon>Eukaryota</taxon>
        <taxon>Viridiplantae</taxon>
        <taxon>Streptophyta</taxon>
        <taxon>Embryophyta</taxon>
        <taxon>Tracheophyta</taxon>
        <taxon>Spermatophyta</taxon>
        <taxon>Magnoliopsida</taxon>
        <taxon>eudicotyledons</taxon>
        <taxon>Gunneridae</taxon>
        <taxon>Pentapetalae</taxon>
        <taxon>asterids</taxon>
        <taxon>campanulids</taxon>
        <taxon>Asterales</taxon>
        <taxon>Asteraceae</taxon>
        <taxon>Asteroideae</taxon>
        <taxon>Anthemideae</taxon>
        <taxon>Anthemidinae</taxon>
        <taxon>Tanacetum</taxon>
    </lineage>
</organism>
<name>A0A699X8Q0_TANCI</name>
<feature type="non-terminal residue" evidence="2">
    <location>
        <position position="64"/>
    </location>
</feature>
<comment type="caution">
    <text evidence="2">The sequence shown here is derived from an EMBL/GenBank/DDBJ whole genome shotgun (WGS) entry which is preliminary data.</text>
</comment>